<dbReference type="InterPro" id="IPR036412">
    <property type="entry name" value="HAD-like_sf"/>
</dbReference>
<dbReference type="Gene3D" id="1.10.150.240">
    <property type="entry name" value="Putative phosphatase, domain 2"/>
    <property type="match status" value="1"/>
</dbReference>
<proteinExistence type="predicted"/>
<comment type="caution">
    <text evidence="1">The sequence shown here is derived from an EMBL/GenBank/DDBJ whole genome shotgun (WGS) entry which is preliminary data.</text>
</comment>
<dbReference type="PANTHER" id="PTHR43434">
    <property type="entry name" value="PHOSPHOGLYCOLATE PHOSPHATASE"/>
    <property type="match status" value="1"/>
</dbReference>
<keyword evidence="2" id="KW-1185">Reference proteome</keyword>
<dbReference type="GO" id="GO:0008967">
    <property type="term" value="F:phosphoglycolate phosphatase activity"/>
    <property type="evidence" value="ECO:0007669"/>
    <property type="project" value="TreeGrafter"/>
</dbReference>
<dbReference type="RefSeq" id="WP_140193898.1">
    <property type="nucleotide sequence ID" value="NZ_CP065915.1"/>
</dbReference>
<dbReference type="AlphaFoldDB" id="A0A5C5GGZ0"/>
<evidence type="ECO:0000313" key="2">
    <source>
        <dbReference type="Proteomes" id="UP000314011"/>
    </source>
</evidence>
<reference evidence="1 2" key="1">
    <citation type="submission" date="2019-06" db="EMBL/GenBank/DDBJ databases">
        <title>Genome of new Rhodobacteraceae sp. SM1903.</title>
        <authorList>
            <person name="Ren X."/>
        </authorList>
    </citation>
    <scope>NUCLEOTIDE SEQUENCE [LARGE SCALE GENOMIC DNA]</scope>
    <source>
        <strain evidence="1 2">SM1903</strain>
    </source>
</reference>
<dbReference type="InterPro" id="IPR050155">
    <property type="entry name" value="HAD-like_hydrolase_sf"/>
</dbReference>
<dbReference type="Proteomes" id="UP000314011">
    <property type="component" value="Unassembled WGS sequence"/>
</dbReference>
<protein>
    <submittedName>
        <fullName evidence="1">HAD family hydrolase</fullName>
    </submittedName>
</protein>
<accession>A0A5C5GGZ0</accession>
<dbReference type="SFLD" id="SFLDS00003">
    <property type="entry name" value="Haloacid_Dehalogenase"/>
    <property type="match status" value="1"/>
</dbReference>
<dbReference type="SFLD" id="SFLDG01129">
    <property type="entry name" value="C1.5:_HAD__Beta-PGM__Phosphata"/>
    <property type="match status" value="1"/>
</dbReference>
<organism evidence="1 2">
    <name type="scientific">Pelagovum pacificum</name>
    <dbReference type="NCBI Taxonomy" id="2588711"/>
    <lineage>
        <taxon>Bacteria</taxon>
        <taxon>Pseudomonadati</taxon>
        <taxon>Pseudomonadota</taxon>
        <taxon>Alphaproteobacteria</taxon>
        <taxon>Rhodobacterales</taxon>
        <taxon>Paracoccaceae</taxon>
        <taxon>Pelagovum</taxon>
    </lineage>
</organism>
<dbReference type="OrthoDB" id="9797743at2"/>
<dbReference type="InterPro" id="IPR023198">
    <property type="entry name" value="PGP-like_dom2"/>
</dbReference>
<dbReference type="CDD" id="cd01427">
    <property type="entry name" value="HAD_like"/>
    <property type="match status" value="1"/>
</dbReference>
<dbReference type="EMBL" id="VFFF01000001">
    <property type="protein sequence ID" value="TNY33211.1"/>
    <property type="molecule type" value="Genomic_DNA"/>
</dbReference>
<dbReference type="Gene3D" id="3.40.50.1000">
    <property type="entry name" value="HAD superfamily/HAD-like"/>
    <property type="match status" value="1"/>
</dbReference>
<dbReference type="GO" id="GO:0006281">
    <property type="term" value="P:DNA repair"/>
    <property type="evidence" value="ECO:0007669"/>
    <property type="project" value="TreeGrafter"/>
</dbReference>
<name>A0A5C5GGZ0_9RHOB</name>
<dbReference type="NCBIfam" id="TIGR01549">
    <property type="entry name" value="HAD-SF-IA-v1"/>
    <property type="match status" value="1"/>
</dbReference>
<gene>
    <name evidence="1" type="ORF">FHY64_08025</name>
</gene>
<dbReference type="SUPFAM" id="SSF56784">
    <property type="entry name" value="HAD-like"/>
    <property type="match status" value="1"/>
</dbReference>
<dbReference type="Pfam" id="PF00702">
    <property type="entry name" value="Hydrolase"/>
    <property type="match status" value="1"/>
</dbReference>
<keyword evidence="1" id="KW-0378">Hydrolase</keyword>
<dbReference type="PRINTS" id="PR00413">
    <property type="entry name" value="HADHALOGNASE"/>
</dbReference>
<evidence type="ECO:0000313" key="1">
    <source>
        <dbReference type="EMBL" id="TNY33211.1"/>
    </source>
</evidence>
<dbReference type="PANTHER" id="PTHR43434:SF22">
    <property type="entry name" value="PHOSPHOGLYCOLATE PHOSPHATASE"/>
    <property type="match status" value="1"/>
</dbReference>
<sequence>MEIDGIVFDKDGTLYDFNATWSGWMLRLLHEVSGGDPVLVETLAEVVSFDTDRCRFRKDSPVIAGTVDEVAALMAPFLDMGPAEMGEVLRASGAKVEQLPVCDLPALMGDLRRNGYAIGIATNDSEYPAREHLERSAVLDLFDFVAGADSGFGAKPGPGQLLAFCEQTGCAPDACVMIGDSSHDMIAARQAGMVCLGVLTGPAEYADLAPHCDDVIESIRDLPAWLEARKAG</sequence>
<dbReference type="InterPro" id="IPR006439">
    <property type="entry name" value="HAD-SF_hydro_IA"/>
</dbReference>
<dbReference type="InterPro" id="IPR023214">
    <property type="entry name" value="HAD_sf"/>
</dbReference>